<evidence type="ECO:0000313" key="2">
    <source>
        <dbReference type="Proteomes" id="UP000762676"/>
    </source>
</evidence>
<evidence type="ECO:0008006" key="3">
    <source>
        <dbReference type="Google" id="ProtNLM"/>
    </source>
</evidence>
<name>A0AAV4JN35_9GAST</name>
<accession>A0AAV4JN35</accession>
<organism evidence="1 2">
    <name type="scientific">Elysia marginata</name>
    <dbReference type="NCBI Taxonomy" id="1093978"/>
    <lineage>
        <taxon>Eukaryota</taxon>
        <taxon>Metazoa</taxon>
        <taxon>Spiralia</taxon>
        <taxon>Lophotrochozoa</taxon>
        <taxon>Mollusca</taxon>
        <taxon>Gastropoda</taxon>
        <taxon>Heterobranchia</taxon>
        <taxon>Euthyneura</taxon>
        <taxon>Panpulmonata</taxon>
        <taxon>Sacoglossa</taxon>
        <taxon>Placobranchoidea</taxon>
        <taxon>Plakobranchidae</taxon>
        <taxon>Elysia</taxon>
    </lineage>
</organism>
<comment type="caution">
    <text evidence="1">The sequence shown here is derived from an EMBL/GenBank/DDBJ whole genome shotgun (WGS) entry which is preliminary data.</text>
</comment>
<dbReference type="Proteomes" id="UP000762676">
    <property type="component" value="Unassembled WGS sequence"/>
</dbReference>
<dbReference type="EMBL" id="BMAT01010233">
    <property type="protein sequence ID" value="GFS22942.1"/>
    <property type="molecule type" value="Genomic_DNA"/>
</dbReference>
<reference evidence="1 2" key="1">
    <citation type="journal article" date="2021" name="Elife">
        <title>Chloroplast acquisition without the gene transfer in kleptoplastic sea slugs, Plakobranchus ocellatus.</title>
        <authorList>
            <person name="Maeda T."/>
            <person name="Takahashi S."/>
            <person name="Yoshida T."/>
            <person name="Shimamura S."/>
            <person name="Takaki Y."/>
            <person name="Nagai Y."/>
            <person name="Toyoda A."/>
            <person name="Suzuki Y."/>
            <person name="Arimoto A."/>
            <person name="Ishii H."/>
            <person name="Satoh N."/>
            <person name="Nishiyama T."/>
            <person name="Hasebe M."/>
            <person name="Maruyama T."/>
            <person name="Minagawa J."/>
            <person name="Obokata J."/>
            <person name="Shigenobu S."/>
        </authorList>
    </citation>
    <scope>NUCLEOTIDE SEQUENCE [LARGE SCALE GENOMIC DNA]</scope>
</reference>
<keyword evidence="2" id="KW-1185">Reference proteome</keyword>
<dbReference type="AlphaFoldDB" id="A0AAV4JN35"/>
<proteinExistence type="predicted"/>
<sequence length="104" mass="11507">MQSVASWCVWRHGLVVVAFGPTGLRLVVESSLTLARKTETRPGKRQQGKMTTGLAVMELLQDVEEQYLTVLAIIAGCQAIPELDRPGAWAGRCFCAVKNLVWRH</sequence>
<protein>
    <recommendedName>
        <fullName evidence="3">Secreted protein</fullName>
    </recommendedName>
</protein>
<evidence type="ECO:0000313" key="1">
    <source>
        <dbReference type="EMBL" id="GFS22942.1"/>
    </source>
</evidence>
<gene>
    <name evidence="1" type="ORF">ElyMa_005121700</name>
</gene>